<evidence type="ECO:0000313" key="7">
    <source>
        <dbReference type="EMBL" id="HIU58818.1"/>
    </source>
</evidence>
<dbReference type="Gene3D" id="4.10.640.10">
    <property type="entry name" value="Ribosomal protein S18"/>
    <property type="match status" value="1"/>
</dbReference>
<evidence type="ECO:0000256" key="1">
    <source>
        <dbReference type="ARBA" id="ARBA00005589"/>
    </source>
</evidence>
<dbReference type="GO" id="GO:0006412">
    <property type="term" value="P:translation"/>
    <property type="evidence" value="ECO:0007669"/>
    <property type="project" value="UniProtKB-UniRule"/>
</dbReference>
<reference evidence="7" key="2">
    <citation type="journal article" date="2021" name="PeerJ">
        <title>Extensive microbial diversity within the chicken gut microbiome revealed by metagenomics and culture.</title>
        <authorList>
            <person name="Gilroy R."/>
            <person name="Ravi A."/>
            <person name="Getino M."/>
            <person name="Pursley I."/>
            <person name="Horton D.L."/>
            <person name="Alikhan N.F."/>
            <person name="Baker D."/>
            <person name="Gharbi K."/>
            <person name="Hall N."/>
            <person name="Watson M."/>
            <person name="Adriaenssens E.M."/>
            <person name="Foster-Nyarko E."/>
            <person name="Jarju S."/>
            <person name="Secka A."/>
            <person name="Antonio M."/>
            <person name="Oren A."/>
            <person name="Chaudhuri R.R."/>
            <person name="La Ragione R."/>
            <person name="Hildebrand F."/>
            <person name="Pallen M.J."/>
        </authorList>
    </citation>
    <scope>NUCLEOTIDE SEQUENCE</scope>
    <source>
        <strain evidence="7">11687</strain>
    </source>
</reference>
<dbReference type="GO" id="GO:0022627">
    <property type="term" value="C:cytosolic small ribosomal subunit"/>
    <property type="evidence" value="ECO:0007669"/>
    <property type="project" value="TreeGrafter"/>
</dbReference>
<keyword evidence="5" id="KW-0699">rRNA-binding</keyword>
<gene>
    <name evidence="5" type="primary">rpsR</name>
    <name evidence="7" type="ORF">IAC57_01830</name>
</gene>
<comment type="function">
    <text evidence="5">Binds as a heterodimer with protein bS6 to the central domain of the 16S rRNA, where it helps stabilize the platform of the 30S subunit.</text>
</comment>
<protein>
    <recommendedName>
        <fullName evidence="4 5">Small ribosomal subunit protein bS18</fullName>
    </recommendedName>
</protein>
<evidence type="ECO:0000256" key="2">
    <source>
        <dbReference type="ARBA" id="ARBA00022980"/>
    </source>
</evidence>
<evidence type="ECO:0000256" key="5">
    <source>
        <dbReference type="HAMAP-Rule" id="MF_00270"/>
    </source>
</evidence>
<dbReference type="PANTHER" id="PTHR13479:SF40">
    <property type="entry name" value="SMALL RIBOSOMAL SUBUNIT PROTEIN BS18M"/>
    <property type="match status" value="1"/>
</dbReference>
<dbReference type="HAMAP" id="MF_00270">
    <property type="entry name" value="Ribosomal_bS18"/>
    <property type="match status" value="1"/>
</dbReference>
<evidence type="ECO:0000313" key="8">
    <source>
        <dbReference type="Proteomes" id="UP000824081"/>
    </source>
</evidence>
<accession>A0A9D1MF09</accession>
<dbReference type="SUPFAM" id="SSF46911">
    <property type="entry name" value="Ribosomal protein S18"/>
    <property type="match status" value="1"/>
</dbReference>
<comment type="similarity">
    <text evidence="1 5 6">Belongs to the bacterial ribosomal protein bS18 family.</text>
</comment>
<evidence type="ECO:0000256" key="6">
    <source>
        <dbReference type="RuleBase" id="RU003910"/>
    </source>
</evidence>
<dbReference type="GO" id="GO:0003735">
    <property type="term" value="F:structural constituent of ribosome"/>
    <property type="evidence" value="ECO:0007669"/>
    <property type="project" value="InterPro"/>
</dbReference>
<proteinExistence type="inferred from homology"/>
<reference evidence="7" key="1">
    <citation type="submission" date="2020-10" db="EMBL/GenBank/DDBJ databases">
        <authorList>
            <person name="Gilroy R."/>
        </authorList>
    </citation>
    <scope>NUCLEOTIDE SEQUENCE</scope>
    <source>
        <strain evidence="7">11687</strain>
    </source>
</reference>
<dbReference type="InterPro" id="IPR036870">
    <property type="entry name" value="Ribosomal_bS18_sf"/>
</dbReference>
<dbReference type="GO" id="GO:0070181">
    <property type="term" value="F:small ribosomal subunit rRNA binding"/>
    <property type="evidence" value="ECO:0007669"/>
    <property type="project" value="TreeGrafter"/>
</dbReference>
<keyword evidence="2 5" id="KW-0689">Ribosomal protein</keyword>
<dbReference type="AlphaFoldDB" id="A0A9D1MF09"/>
<dbReference type="EMBL" id="DVMZ01000053">
    <property type="protein sequence ID" value="HIU58818.1"/>
    <property type="molecule type" value="Genomic_DNA"/>
</dbReference>
<name>A0A9D1MF09_9FIRM</name>
<dbReference type="InterPro" id="IPR018275">
    <property type="entry name" value="Ribosomal_bS18_CS"/>
</dbReference>
<dbReference type="PRINTS" id="PR00974">
    <property type="entry name" value="RIBOSOMALS18"/>
</dbReference>
<organism evidence="7 8">
    <name type="scientific">Candidatus Scatosoma pullistercoris</name>
    <dbReference type="NCBI Taxonomy" id="2840934"/>
    <lineage>
        <taxon>Bacteria</taxon>
        <taxon>Bacillati</taxon>
        <taxon>Bacillota</taxon>
        <taxon>Clostridia</taxon>
        <taxon>Candidatus Scatosoma</taxon>
    </lineage>
</organism>
<dbReference type="NCBIfam" id="TIGR00165">
    <property type="entry name" value="S18"/>
    <property type="match status" value="1"/>
</dbReference>
<comment type="subunit">
    <text evidence="5">Part of the 30S ribosomal subunit. Forms a tight heterodimer with protein bS6.</text>
</comment>
<dbReference type="Proteomes" id="UP000824081">
    <property type="component" value="Unassembled WGS sequence"/>
</dbReference>
<comment type="caution">
    <text evidence="7">The sequence shown here is derived from an EMBL/GenBank/DDBJ whole genome shotgun (WGS) entry which is preliminary data.</text>
</comment>
<dbReference type="InterPro" id="IPR001648">
    <property type="entry name" value="Ribosomal_bS18"/>
</dbReference>
<keyword evidence="3 5" id="KW-0687">Ribonucleoprotein</keyword>
<dbReference type="PROSITE" id="PS00057">
    <property type="entry name" value="RIBOSOMAL_S18"/>
    <property type="match status" value="1"/>
</dbReference>
<evidence type="ECO:0000256" key="3">
    <source>
        <dbReference type="ARBA" id="ARBA00023274"/>
    </source>
</evidence>
<evidence type="ECO:0000256" key="4">
    <source>
        <dbReference type="ARBA" id="ARBA00035141"/>
    </source>
</evidence>
<dbReference type="Pfam" id="PF01084">
    <property type="entry name" value="Ribosomal_S18"/>
    <property type="match status" value="1"/>
</dbReference>
<dbReference type="PANTHER" id="PTHR13479">
    <property type="entry name" value="30S RIBOSOMAL PROTEIN S18"/>
    <property type="match status" value="1"/>
</dbReference>
<sequence>MEEKTAVKKSYKKAPRRKVCAFCQEKIDEIDYKDINRLKKFVTEGGKIVPRRMSGTCAAHQRLLATAIKRARIASLLPFKGE</sequence>
<keyword evidence="5" id="KW-0694">RNA-binding</keyword>